<sequence>MMLVILQNGLRVLLFLFISFSSVIAQEHYLFFAENQTKDGKYEDYVLNESGDKVLDKSYNSAYLNEWKWILVFEEGSHSVFLPKDYKKVITGIDEIPALWSASTQLFPMKKKDKWGFYNQAGDVIIAHKYDDVTYFVNDRAAVKEGDATYYINAKGEKLDMDYEHNKSYDFGAVHMGFASELNLNDYYKSQYDRKEKPDLVTNEKNEKGLQDSESKQIIIPIRYDRIVQMGNILDYFIVIKDNKWGIYSSEGKEIIPTIYDRVYIEKI</sequence>
<dbReference type="EMBL" id="AP026867">
    <property type="protein sequence ID" value="BDS10157.1"/>
    <property type="molecule type" value="Genomic_DNA"/>
</dbReference>
<keyword evidence="2" id="KW-1185">Reference proteome</keyword>
<dbReference type="RefSeq" id="WP_264791491.1">
    <property type="nucleotide sequence ID" value="NZ_AP026867.1"/>
</dbReference>
<accession>A0A915YBR3</accession>
<dbReference type="AlphaFoldDB" id="A0A915YBR3"/>
<dbReference type="InterPro" id="IPR032774">
    <property type="entry name" value="WG_beta_rep"/>
</dbReference>
<organism evidence="1 2">
    <name type="scientific">Aureispira anguillae</name>
    <dbReference type="NCBI Taxonomy" id="2864201"/>
    <lineage>
        <taxon>Bacteria</taxon>
        <taxon>Pseudomonadati</taxon>
        <taxon>Bacteroidota</taxon>
        <taxon>Saprospiria</taxon>
        <taxon>Saprospirales</taxon>
        <taxon>Saprospiraceae</taxon>
        <taxon>Aureispira</taxon>
    </lineage>
</organism>
<protein>
    <submittedName>
        <fullName evidence="1">WG repeat-containing protein</fullName>
    </submittedName>
</protein>
<dbReference type="Pfam" id="PF14903">
    <property type="entry name" value="WG_beta_rep"/>
    <property type="match status" value="2"/>
</dbReference>
<dbReference type="Proteomes" id="UP001060919">
    <property type="component" value="Chromosome"/>
</dbReference>
<evidence type="ECO:0000313" key="1">
    <source>
        <dbReference type="EMBL" id="BDS10157.1"/>
    </source>
</evidence>
<dbReference type="PANTHER" id="PTHR37841">
    <property type="entry name" value="GLR2918 PROTEIN"/>
    <property type="match status" value="1"/>
</dbReference>
<dbReference type="KEGG" id="aup:AsAng_0008650"/>
<name>A0A915YBR3_9BACT</name>
<dbReference type="PANTHER" id="PTHR37841:SF1">
    <property type="entry name" value="DUF3298 DOMAIN-CONTAINING PROTEIN"/>
    <property type="match status" value="1"/>
</dbReference>
<gene>
    <name evidence="1" type="ORF">AsAng_0008650</name>
</gene>
<proteinExistence type="predicted"/>
<evidence type="ECO:0000313" key="2">
    <source>
        <dbReference type="Proteomes" id="UP001060919"/>
    </source>
</evidence>
<reference evidence="1" key="1">
    <citation type="submission" date="2022-09" db="EMBL/GenBank/DDBJ databases">
        <title>Aureispira anguillicida sp. nov., isolated from Leptocephalus of Japanese eel Anguilla japonica.</title>
        <authorList>
            <person name="Yuasa K."/>
            <person name="Mekata T."/>
            <person name="Ikunari K."/>
        </authorList>
    </citation>
    <scope>NUCLEOTIDE SEQUENCE</scope>
    <source>
        <strain evidence="1">EL160426</strain>
    </source>
</reference>